<feature type="region of interest" description="Disordered" evidence="1">
    <location>
        <begin position="64"/>
        <end position="140"/>
    </location>
</feature>
<sequence>DYGRVHLGNTGIGNVSMYGSAQLSGGHHGGLDPAMFSQLASGNAIQDLAHPGVKRGYSALGQDMYTDSRGNPRARLDNSLVAGGSSMFGGLSQQQYYPNPGRPHHSGSSSYASVGLQTNGLQRSSGQGGRRGGASGSRAK</sequence>
<feature type="compositionally biased region" description="Polar residues" evidence="1">
    <location>
        <begin position="106"/>
        <end position="121"/>
    </location>
</feature>
<evidence type="ECO:0000256" key="1">
    <source>
        <dbReference type="SAM" id="MobiDB-lite"/>
    </source>
</evidence>
<protein>
    <submittedName>
        <fullName evidence="2">Uncharacterized protein</fullName>
    </submittedName>
</protein>
<evidence type="ECO:0000313" key="3">
    <source>
        <dbReference type="Proteomes" id="UP000824469"/>
    </source>
</evidence>
<dbReference type="AlphaFoldDB" id="A0AA38GJF5"/>
<feature type="non-terminal residue" evidence="2">
    <location>
        <position position="1"/>
    </location>
</feature>
<organism evidence="2 3">
    <name type="scientific">Taxus chinensis</name>
    <name type="common">Chinese yew</name>
    <name type="synonym">Taxus wallichiana var. chinensis</name>
    <dbReference type="NCBI Taxonomy" id="29808"/>
    <lineage>
        <taxon>Eukaryota</taxon>
        <taxon>Viridiplantae</taxon>
        <taxon>Streptophyta</taxon>
        <taxon>Embryophyta</taxon>
        <taxon>Tracheophyta</taxon>
        <taxon>Spermatophyta</taxon>
        <taxon>Pinopsida</taxon>
        <taxon>Pinidae</taxon>
        <taxon>Conifers II</taxon>
        <taxon>Cupressales</taxon>
        <taxon>Taxaceae</taxon>
        <taxon>Taxus</taxon>
    </lineage>
</organism>
<feature type="non-terminal residue" evidence="2">
    <location>
        <position position="140"/>
    </location>
</feature>
<gene>
    <name evidence="2" type="ORF">KI387_017719</name>
</gene>
<reference evidence="2 3" key="1">
    <citation type="journal article" date="2021" name="Nat. Plants">
        <title>The Taxus genome provides insights into paclitaxel biosynthesis.</title>
        <authorList>
            <person name="Xiong X."/>
            <person name="Gou J."/>
            <person name="Liao Q."/>
            <person name="Li Y."/>
            <person name="Zhou Q."/>
            <person name="Bi G."/>
            <person name="Li C."/>
            <person name="Du R."/>
            <person name="Wang X."/>
            <person name="Sun T."/>
            <person name="Guo L."/>
            <person name="Liang H."/>
            <person name="Lu P."/>
            <person name="Wu Y."/>
            <person name="Zhang Z."/>
            <person name="Ro D.K."/>
            <person name="Shang Y."/>
            <person name="Huang S."/>
            <person name="Yan J."/>
        </authorList>
    </citation>
    <scope>NUCLEOTIDE SEQUENCE [LARGE SCALE GENOMIC DNA]</scope>
    <source>
        <strain evidence="2">Ta-2019</strain>
    </source>
</reference>
<accession>A0AA38GJF5</accession>
<name>A0AA38GJF5_TAXCH</name>
<keyword evidence="3" id="KW-1185">Reference proteome</keyword>
<evidence type="ECO:0000313" key="2">
    <source>
        <dbReference type="EMBL" id="KAH9323080.1"/>
    </source>
</evidence>
<dbReference type="EMBL" id="JAHRHJ020000003">
    <property type="protein sequence ID" value="KAH9323080.1"/>
    <property type="molecule type" value="Genomic_DNA"/>
</dbReference>
<dbReference type="Proteomes" id="UP000824469">
    <property type="component" value="Unassembled WGS sequence"/>
</dbReference>
<proteinExistence type="predicted"/>
<comment type="caution">
    <text evidence="2">The sequence shown here is derived from an EMBL/GenBank/DDBJ whole genome shotgun (WGS) entry which is preliminary data.</text>
</comment>
<feature type="compositionally biased region" description="Gly residues" evidence="1">
    <location>
        <begin position="126"/>
        <end position="140"/>
    </location>
</feature>